<keyword evidence="4 6" id="KW-0238">DNA-binding</keyword>
<evidence type="ECO:0000256" key="3">
    <source>
        <dbReference type="ARBA" id="ARBA00022908"/>
    </source>
</evidence>
<gene>
    <name evidence="9" type="ORF">H9704_11395</name>
</gene>
<reference evidence="9" key="2">
    <citation type="submission" date="2021-04" db="EMBL/GenBank/DDBJ databases">
        <authorList>
            <person name="Gilroy R."/>
        </authorList>
    </citation>
    <scope>NUCLEOTIDE SEQUENCE</scope>
    <source>
        <strain evidence="9">CHK180-15479</strain>
    </source>
</reference>
<keyword evidence="3" id="KW-0229">DNA integration</keyword>
<dbReference type="PROSITE" id="PS51900">
    <property type="entry name" value="CB"/>
    <property type="match status" value="1"/>
</dbReference>
<dbReference type="SUPFAM" id="SSF56349">
    <property type="entry name" value="DNA breaking-rejoining enzymes"/>
    <property type="match status" value="1"/>
</dbReference>
<evidence type="ECO:0000313" key="10">
    <source>
        <dbReference type="Proteomes" id="UP000823910"/>
    </source>
</evidence>
<dbReference type="InterPro" id="IPR044068">
    <property type="entry name" value="CB"/>
</dbReference>
<evidence type="ECO:0000259" key="7">
    <source>
        <dbReference type="PROSITE" id="PS51898"/>
    </source>
</evidence>
<dbReference type="GO" id="GO:0006310">
    <property type="term" value="P:DNA recombination"/>
    <property type="evidence" value="ECO:0007669"/>
    <property type="project" value="UniProtKB-KW"/>
</dbReference>
<dbReference type="GO" id="GO:0015074">
    <property type="term" value="P:DNA integration"/>
    <property type="evidence" value="ECO:0007669"/>
    <property type="project" value="UniProtKB-KW"/>
</dbReference>
<dbReference type="GO" id="GO:0003677">
    <property type="term" value="F:DNA binding"/>
    <property type="evidence" value="ECO:0007669"/>
    <property type="project" value="UniProtKB-UniRule"/>
</dbReference>
<dbReference type="Pfam" id="PF02899">
    <property type="entry name" value="Phage_int_SAM_1"/>
    <property type="match status" value="1"/>
</dbReference>
<dbReference type="PANTHER" id="PTHR30349">
    <property type="entry name" value="PHAGE INTEGRASE-RELATED"/>
    <property type="match status" value="1"/>
</dbReference>
<dbReference type="Proteomes" id="UP000823910">
    <property type="component" value="Unassembled WGS sequence"/>
</dbReference>
<dbReference type="PANTHER" id="PTHR30349:SF89">
    <property type="entry name" value="INTEGRASE_RECOMBINASE"/>
    <property type="match status" value="1"/>
</dbReference>
<protein>
    <submittedName>
        <fullName evidence="9">Tyrosine-type recombinase/integrase</fullName>
    </submittedName>
</protein>
<dbReference type="InterPro" id="IPR004107">
    <property type="entry name" value="Integrase_SAM-like_N"/>
</dbReference>
<dbReference type="InterPro" id="IPR013762">
    <property type="entry name" value="Integrase-like_cat_sf"/>
</dbReference>
<keyword evidence="5" id="KW-0233">DNA recombination</keyword>
<proteinExistence type="inferred from homology"/>
<dbReference type="EMBL" id="DWWT01000059">
    <property type="protein sequence ID" value="HJC06736.1"/>
    <property type="molecule type" value="Genomic_DNA"/>
</dbReference>
<dbReference type="PROSITE" id="PS51898">
    <property type="entry name" value="TYR_RECOMBINASE"/>
    <property type="match status" value="1"/>
</dbReference>
<dbReference type="InterPro" id="IPR011010">
    <property type="entry name" value="DNA_brk_join_enz"/>
</dbReference>
<evidence type="ECO:0000256" key="1">
    <source>
        <dbReference type="ARBA" id="ARBA00003283"/>
    </source>
</evidence>
<dbReference type="AlphaFoldDB" id="A0A9D2N264"/>
<dbReference type="Gene3D" id="1.10.443.10">
    <property type="entry name" value="Intergrase catalytic core"/>
    <property type="match status" value="1"/>
</dbReference>
<dbReference type="InterPro" id="IPR050090">
    <property type="entry name" value="Tyrosine_recombinase_XerCD"/>
</dbReference>
<evidence type="ECO:0000256" key="5">
    <source>
        <dbReference type="ARBA" id="ARBA00023172"/>
    </source>
</evidence>
<feature type="domain" description="Tyr recombinase" evidence="7">
    <location>
        <begin position="99"/>
        <end position="273"/>
    </location>
</feature>
<organism evidence="9 10">
    <name type="scientific">Candidatus Enterocloster excrementipullorum</name>
    <dbReference type="NCBI Taxonomy" id="2838559"/>
    <lineage>
        <taxon>Bacteria</taxon>
        <taxon>Bacillati</taxon>
        <taxon>Bacillota</taxon>
        <taxon>Clostridia</taxon>
        <taxon>Lachnospirales</taxon>
        <taxon>Lachnospiraceae</taxon>
        <taxon>Enterocloster</taxon>
    </lineage>
</organism>
<evidence type="ECO:0000256" key="4">
    <source>
        <dbReference type="ARBA" id="ARBA00023125"/>
    </source>
</evidence>
<dbReference type="InterPro" id="IPR010998">
    <property type="entry name" value="Integrase_recombinase_N"/>
</dbReference>
<accession>A0A9D2N264</accession>
<comment type="function">
    <text evidence="1">Site-specific tyrosine recombinase, which acts by catalyzing the cutting and rejoining of the recombining DNA molecules.</text>
</comment>
<dbReference type="InterPro" id="IPR002104">
    <property type="entry name" value="Integrase_catalytic"/>
</dbReference>
<evidence type="ECO:0000313" key="9">
    <source>
        <dbReference type="EMBL" id="HJC06736.1"/>
    </source>
</evidence>
<evidence type="ECO:0000259" key="8">
    <source>
        <dbReference type="PROSITE" id="PS51900"/>
    </source>
</evidence>
<reference evidence="9" key="1">
    <citation type="journal article" date="2021" name="PeerJ">
        <title>Extensive microbial diversity within the chicken gut microbiome revealed by metagenomics and culture.</title>
        <authorList>
            <person name="Gilroy R."/>
            <person name="Ravi A."/>
            <person name="Getino M."/>
            <person name="Pursley I."/>
            <person name="Horton D.L."/>
            <person name="Alikhan N.F."/>
            <person name="Baker D."/>
            <person name="Gharbi K."/>
            <person name="Hall N."/>
            <person name="Watson M."/>
            <person name="Adriaenssens E.M."/>
            <person name="Foster-Nyarko E."/>
            <person name="Jarju S."/>
            <person name="Secka A."/>
            <person name="Antonio M."/>
            <person name="Oren A."/>
            <person name="Chaudhuri R.R."/>
            <person name="La Ragione R."/>
            <person name="Hildebrand F."/>
            <person name="Pallen M.J."/>
        </authorList>
    </citation>
    <scope>NUCLEOTIDE SEQUENCE</scope>
    <source>
        <strain evidence="9">CHK180-15479</strain>
    </source>
</reference>
<dbReference type="Pfam" id="PF00589">
    <property type="entry name" value="Phage_integrase"/>
    <property type="match status" value="1"/>
</dbReference>
<comment type="similarity">
    <text evidence="2">Belongs to the 'phage' integrase family.</text>
</comment>
<feature type="domain" description="Core-binding (CB)" evidence="8">
    <location>
        <begin position="3"/>
        <end position="81"/>
    </location>
</feature>
<sequence length="299" mass="35441">MENGREVNINTFAEYLRSQEKSRNTVEKYIRDVRHFFRFLGENEIDREFVLRYKEELQKEYKPSSVNSMLVALNVYLKFIGKPELKVQVCRIQREIFRSEEKELTKEEYHKLVETAQKQGRERLCHILQTIGSTGIRVSELKYITVESLECKMARISCKGKIRVILLPLSLVRCLKVYCRKRKMRTGSIFVTRKGRPIDRRNIWREMKNLCQIAGVQASKVFPHNLRHLFARCYYEKERDLVRLADFLGHSSIETTRRYTMISSMEACLKQLELGLLLGRKKKKRHNTDYVALKLPISI</sequence>
<evidence type="ECO:0000256" key="2">
    <source>
        <dbReference type="ARBA" id="ARBA00008857"/>
    </source>
</evidence>
<name>A0A9D2N264_9FIRM</name>
<comment type="caution">
    <text evidence="9">The sequence shown here is derived from an EMBL/GenBank/DDBJ whole genome shotgun (WGS) entry which is preliminary data.</text>
</comment>
<dbReference type="Gene3D" id="1.10.150.130">
    <property type="match status" value="1"/>
</dbReference>
<evidence type="ECO:0000256" key="6">
    <source>
        <dbReference type="PROSITE-ProRule" id="PRU01248"/>
    </source>
</evidence>